<name>A0ABR7T4P2_HELCL</name>
<dbReference type="Pfam" id="PF02130">
    <property type="entry name" value="YbeY"/>
    <property type="match status" value="1"/>
</dbReference>
<feature type="binding site" evidence="9">
    <location>
        <position position="131"/>
    </location>
    <ligand>
        <name>Zn(2+)</name>
        <dbReference type="ChEBI" id="CHEBI:29105"/>
        <note>catalytic</note>
    </ligand>
</feature>
<keyword evidence="9" id="KW-0963">Cytoplasm</keyword>
<feature type="binding site" evidence="9">
    <location>
        <position position="137"/>
    </location>
    <ligand>
        <name>Zn(2+)</name>
        <dbReference type="ChEBI" id="CHEBI:29105"/>
        <note>catalytic</note>
    </ligand>
</feature>
<keyword evidence="2 9" id="KW-0690">Ribosome biogenesis</keyword>
<keyword evidence="8 9" id="KW-0862">Zinc</keyword>
<evidence type="ECO:0000256" key="6">
    <source>
        <dbReference type="ARBA" id="ARBA00022759"/>
    </source>
</evidence>
<evidence type="ECO:0000256" key="3">
    <source>
        <dbReference type="ARBA" id="ARBA00022552"/>
    </source>
</evidence>
<comment type="cofactor">
    <cofactor evidence="9">
        <name>Zn(2+)</name>
        <dbReference type="ChEBI" id="CHEBI:29105"/>
    </cofactor>
    <text evidence="9">Binds 1 zinc ion.</text>
</comment>
<reference evidence="10 11" key="1">
    <citation type="submission" date="2020-07" db="EMBL/GenBank/DDBJ databases">
        <title>Draft whole-genome sequence of Heliobacterium chlorum DSM 3682, type strain.</title>
        <authorList>
            <person name="Kyndt J.A."/>
            <person name="Meyer T.E."/>
            <person name="Imhoff J.F."/>
        </authorList>
    </citation>
    <scope>NUCLEOTIDE SEQUENCE [LARGE SCALE GENOMIC DNA]</scope>
    <source>
        <strain evidence="10 11">DSM 3682</strain>
    </source>
</reference>
<sequence>MELYIVDERDEISLTPDEEETWQLLFEQLALLCLEEANHPVEDTEISLVLTDDEKIRTMNLQYRNIDAPTDVLSFAMEEQTDDEPEFEDPSAGQILGDIIISVETAERQAKEYGHSLEREMGFLFVHGMFHLLGYDHQEEEDTRAMRAVEEKVLQNQGLLRG</sequence>
<keyword evidence="4 9" id="KW-0540">Nuclease</keyword>
<comment type="caution">
    <text evidence="10">The sequence shown here is derived from an EMBL/GenBank/DDBJ whole genome shotgun (WGS) entry which is preliminary data.</text>
</comment>
<dbReference type="HAMAP" id="MF_00009">
    <property type="entry name" value="Endoribonucl_YbeY"/>
    <property type="match status" value="1"/>
</dbReference>
<feature type="binding site" evidence="9">
    <location>
        <position position="127"/>
    </location>
    <ligand>
        <name>Zn(2+)</name>
        <dbReference type="ChEBI" id="CHEBI:29105"/>
        <note>catalytic</note>
    </ligand>
</feature>
<proteinExistence type="inferred from homology"/>
<keyword evidence="7 9" id="KW-0378">Hydrolase</keyword>
<evidence type="ECO:0000256" key="8">
    <source>
        <dbReference type="ARBA" id="ARBA00022833"/>
    </source>
</evidence>
<evidence type="ECO:0000256" key="2">
    <source>
        <dbReference type="ARBA" id="ARBA00022517"/>
    </source>
</evidence>
<keyword evidence="3 9" id="KW-0698">rRNA processing</keyword>
<evidence type="ECO:0000256" key="4">
    <source>
        <dbReference type="ARBA" id="ARBA00022722"/>
    </source>
</evidence>
<evidence type="ECO:0000313" key="11">
    <source>
        <dbReference type="Proteomes" id="UP000617402"/>
    </source>
</evidence>
<dbReference type="RefSeq" id="WP_188040546.1">
    <property type="nucleotide sequence ID" value="NZ_JACVHF010000010.1"/>
</dbReference>
<keyword evidence="11" id="KW-1185">Reference proteome</keyword>
<dbReference type="PANTHER" id="PTHR46986">
    <property type="entry name" value="ENDORIBONUCLEASE YBEY, CHLOROPLASTIC"/>
    <property type="match status" value="1"/>
</dbReference>
<dbReference type="PANTHER" id="PTHR46986:SF1">
    <property type="entry name" value="ENDORIBONUCLEASE YBEY, CHLOROPLASTIC"/>
    <property type="match status" value="1"/>
</dbReference>
<keyword evidence="6 9" id="KW-0255">Endonuclease</keyword>
<gene>
    <name evidence="9 10" type="primary">ybeY</name>
    <name evidence="10" type="ORF">H1S01_11050</name>
</gene>
<organism evidence="10 11">
    <name type="scientific">Heliobacterium chlorum</name>
    <dbReference type="NCBI Taxonomy" id="2698"/>
    <lineage>
        <taxon>Bacteria</taxon>
        <taxon>Bacillati</taxon>
        <taxon>Bacillota</taxon>
        <taxon>Clostridia</taxon>
        <taxon>Eubacteriales</taxon>
        <taxon>Heliobacteriaceae</taxon>
        <taxon>Heliobacterium</taxon>
    </lineage>
</organism>
<dbReference type="NCBIfam" id="TIGR00043">
    <property type="entry name" value="rRNA maturation RNase YbeY"/>
    <property type="match status" value="1"/>
</dbReference>
<evidence type="ECO:0000256" key="9">
    <source>
        <dbReference type="HAMAP-Rule" id="MF_00009"/>
    </source>
</evidence>
<evidence type="ECO:0000256" key="7">
    <source>
        <dbReference type="ARBA" id="ARBA00022801"/>
    </source>
</evidence>
<protein>
    <recommendedName>
        <fullName evidence="9">Endoribonuclease YbeY</fullName>
        <ecNumber evidence="9">3.1.-.-</ecNumber>
    </recommendedName>
</protein>
<evidence type="ECO:0000313" key="10">
    <source>
        <dbReference type="EMBL" id="MBC9785047.1"/>
    </source>
</evidence>
<dbReference type="InterPro" id="IPR002036">
    <property type="entry name" value="YbeY"/>
</dbReference>
<keyword evidence="5 9" id="KW-0479">Metal-binding</keyword>
<dbReference type="Proteomes" id="UP000617402">
    <property type="component" value="Unassembled WGS sequence"/>
</dbReference>
<comment type="similarity">
    <text evidence="1 9">Belongs to the endoribonuclease YbeY family.</text>
</comment>
<dbReference type="SUPFAM" id="SSF55486">
    <property type="entry name" value="Metalloproteases ('zincins'), catalytic domain"/>
    <property type="match status" value="1"/>
</dbReference>
<dbReference type="Gene3D" id="3.40.390.30">
    <property type="entry name" value="Metalloproteases ('zincins'), catalytic domain"/>
    <property type="match status" value="1"/>
</dbReference>
<dbReference type="EMBL" id="JACVHF010000010">
    <property type="protein sequence ID" value="MBC9785047.1"/>
    <property type="molecule type" value="Genomic_DNA"/>
</dbReference>
<accession>A0ABR7T4P2</accession>
<dbReference type="EC" id="3.1.-.-" evidence="9"/>
<comment type="function">
    <text evidence="9">Single strand-specific metallo-endoribonuclease involved in late-stage 70S ribosome quality control and in maturation of the 3' terminus of the 16S rRNA.</text>
</comment>
<comment type="subcellular location">
    <subcellularLocation>
        <location evidence="9">Cytoplasm</location>
    </subcellularLocation>
</comment>
<evidence type="ECO:0000256" key="1">
    <source>
        <dbReference type="ARBA" id="ARBA00010875"/>
    </source>
</evidence>
<evidence type="ECO:0000256" key="5">
    <source>
        <dbReference type="ARBA" id="ARBA00022723"/>
    </source>
</evidence>
<dbReference type="InterPro" id="IPR023091">
    <property type="entry name" value="MetalPrtase_cat_dom_sf_prd"/>
</dbReference>